<proteinExistence type="predicted"/>
<feature type="compositionally biased region" description="Basic and acidic residues" evidence="1">
    <location>
        <begin position="96"/>
        <end position="108"/>
    </location>
</feature>
<accession>T1XLJ7</accession>
<evidence type="ECO:0000256" key="1">
    <source>
        <dbReference type="SAM" id="MobiDB-lite"/>
    </source>
</evidence>
<name>T1XLJ7_VARPD</name>
<sequence>MATGASGTQLKVHLARLAELEYLLVYLALRGQDYAYELLQYRAGQDGKNSGKGPHLTGLIDAQALQARSYDAQRSASAPARSAPHRSAVGGQSADECSRPERASPHDARLAAEMPARSARMRHPCDHRTRVVPGEPTSSLHRGPLPSIRTHSRSSTHVTSASQRTRRCWMPMKPRPLDPRRRVIGRGASSRPTTRAPPLERQLTQASRRAASEKSVQPRWSAANVSYGPEAVFRTAPKRPLICATSWIQHPRFRATT</sequence>
<reference evidence="2 3" key="1">
    <citation type="submission" date="2012-10" db="EMBL/GenBank/DDBJ databases">
        <title>Genome sequence of Variovorax paradoxus B4.</title>
        <authorList>
            <person name="Schuldes J."/>
            <person name="Brandt U."/>
            <person name="Hiessl S."/>
            <person name="Wuebbeler J.H."/>
            <person name="Thuermer A."/>
            <person name="Steinbuechel A."/>
            <person name="Daniel R."/>
        </authorList>
    </citation>
    <scope>NUCLEOTIDE SEQUENCE [LARGE SCALE GENOMIC DNA]</scope>
    <source>
        <strain evidence="2 3">B4</strain>
    </source>
</reference>
<gene>
    <name evidence="2" type="ORF">VAPA_2c11980</name>
</gene>
<feature type="region of interest" description="Disordered" evidence="1">
    <location>
        <begin position="70"/>
        <end position="108"/>
    </location>
</feature>
<dbReference type="EMBL" id="CP003912">
    <property type="protein sequence ID" value="AGU53752.1"/>
    <property type="molecule type" value="Genomic_DNA"/>
</dbReference>
<feature type="compositionally biased region" description="Low complexity" evidence="1">
    <location>
        <begin position="147"/>
        <end position="162"/>
    </location>
</feature>
<dbReference type="KEGG" id="vpd:VAPA_2c11980"/>
<dbReference type="Proteomes" id="UP000016223">
    <property type="component" value="Chromosome 2"/>
</dbReference>
<organism evidence="2 3">
    <name type="scientific">Variovorax paradoxus B4</name>
    <dbReference type="NCBI Taxonomy" id="1246301"/>
    <lineage>
        <taxon>Bacteria</taxon>
        <taxon>Pseudomonadati</taxon>
        <taxon>Pseudomonadota</taxon>
        <taxon>Betaproteobacteria</taxon>
        <taxon>Burkholderiales</taxon>
        <taxon>Comamonadaceae</taxon>
        <taxon>Variovorax</taxon>
    </lineage>
</organism>
<protein>
    <submittedName>
        <fullName evidence="2">Uncharacterized protein</fullName>
    </submittedName>
</protein>
<dbReference type="HOGENOM" id="CLU_1081601_0_0_4"/>
<evidence type="ECO:0000313" key="2">
    <source>
        <dbReference type="EMBL" id="AGU53752.1"/>
    </source>
</evidence>
<evidence type="ECO:0000313" key="3">
    <source>
        <dbReference type="Proteomes" id="UP000016223"/>
    </source>
</evidence>
<feature type="region of interest" description="Disordered" evidence="1">
    <location>
        <begin position="127"/>
        <end position="220"/>
    </location>
</feature>
<feature type="compositionally biased region" description="Low complexity" evidence="1">
    <location>
        <begin position="72"/>
        <end position="88"/>
    </location>
</feature>
<dbReference type="AlphaFoldDB" id="T1XLJ7"/>